<dbReference type="Gene3D" id="2.160.20.10">
    <property type="entry name" value="Single-stranded right-handed beta-helix, Pectin lyase-like"/>
    <property type="match status" value="1"/>
</dbReference>
<keyword evidence="2" id="KW-0812">Transmembrane</keyword>
<comment type="caution">
    <text evidence="3">The sequence shown here is derived from an EMBL/GenBank/DDBJ whole genome shotgun (WGS) entry which is preliminary data.</text>
</comment>
<evidence type="ECO:0000256" key="1">
    <source>
        <dbReference type="SAM" id="MobiDB-lite"/>
    </source>
</evidence>
<feature type="region of interest" description="Disordered" evidence="1">
    <location>
        <begin position="415"/>
        <end position="438"/>
    </location>
</feature>
<evidence type="ECO:0008006" key="5">
    <source>
        <dbReference type="Google" id="ProtNLM"/>
    </source>
</evidence>
<reference evidence="3 4" key="1">
    <citation type="submission" date="2019-12" db="EMBL/GenBank/DDBJ databases">
        <authorList>
            <person name="Floudas D."/>
            <person name="Bentzer J."/>
            <person name="Ahren D."/>
            <person name="Johansson T."/>
            <person name="Persson P."/>
            <person name="Tunlid A."/>
        </authorList>
    </citation>
    <scope>NUCLEOTIDE SEQUENCE [LARGE SCALE GENOMIC DNA]</scope>
    <source>
        <strain evidence="3 4">CBS 102.39</strain>
    </source>
</reference>
<evidence type="ECO:0000313" key="4">
    <source>
        <dbReference type="Proteomes" id="UP000521872"/>
    </source>
</evidence>
<evidence type="ECO:0000256" key="2">
    <source>
        <dbReference type="SAM" id="Phobius"/>
    </source>
</evidence>
<feature type="compositionally biased region" description="Basic residues" evidence="1">
    <location>
        <begin position="1"/>
        <end position="11"/>
    </location>
</feature>
<dbReference type="SMART" id="SM00710">
    <property type="entry name" value="PbH1"/>
    <property type="match status" value="5"/>
</dbReference>
<sequence>MEGPSYRRRHIERLNRRSNDAIQARADDDCEPADPANTVTDRLNNLLQNGGEGYVLRLCPKQTYLIQAPILFAHPGQEISTLGYPTDDDRATLAVNGPVADGQGHTTAIDGTCANCSRIKIRNIQINGTRGGAPSTNGGGNIEIGGDNADQLVEFVRSYDPRGWTCLHVAEGPLTCTTVTIQNNDIGPCGTDTFQQWADGISLSCRNSIVRNNVIQDATDGGIVVFGSAGSHIYNNTIWVVNSTLLGGINLVDYDPWGGDYTGTEVLNNVIMGGFATDVQDNTKGVNADNSIIKIGIAIGPRTWFGDRFGDNKVRNGIVRGNQLSGAFSYGIAATSAIGFTVQENQLVGNTAFIGARGPLCEETDVVPDPAPFIMDPDTIQGSYFQSDFKSIGSGDSLTCVLPPNGGDFWPYGTTTNTSSSPTSPFKPVSAADTGNSSGRSAGIAIGVIAGIIICGVATWYIRKAILARREASQLYKSSKEATYTQKI</sequence>
<feature type="region of interest" description="Disordered" evidence="1">
    <location>
        <begin position="1"/>
        <end position="34"/>
    </location>
</feature>
<dbReference type="InterPro" id="IPR012334">
    <property type="entry name" value="Pectin_lyas_fold"/>
</dbReference>
<protein>
    <recommendedName>
        <fullName evidence="5">Right handed beta helix domain-containing protein</fullName>
    </recommendedName>
</protein>
<keyword evidence="2" id="KW-0472">Membrane</keyword>
<dbReference type="InterPro" id="IPR022441">
    <property type="entry name" value="Para_beta_helix_rpt-2"/>
</dbReference>
<evidence type="ECO:0000313" key="3">
    <source>
        <dbReference type="EMBL" id="KAF4619924.1"/>
    </source>
</evidence>
<dbReference type="EMBL" id="JAACJL010000016">
    <property type="protein sequence ID" value="KAF4619924.1"/>
    <property type="molecule type" value="Genomic_DNA"/>
</dbReference>
<keyword evidence="2" id="KW-1133">Transmembrane helix</keyword>
<proteinExistence type="predicted"/>
<dbReference type="InterPro" id="IPR006626">
    <property type="entry name" value="PbH1"/>
</dbReference>
<gene>
    <name evidence="3" type="ORF">D9613_004920</name>
</gene>
<dbReference type="NCBIfam" id="TIGR03804">
    <property type="entry name" value="para_beta_helix"/>
    <property type="match status" value="1"/>
</dbReference>
<dbReference type="Proteomes" id="UP000521872">
    <property type="component" value="Unassembled WGS sequence"/>
</dbReference>
<organism evidence="3 4">
    <name type="scientific">Agrocybe pediades</name>
    <dbReference type="NCBI Taxonomy" id="84607"/>
    <lineage>
        <taxon>Eukaryota</taxon>
        <taxon>Fungi</taxon>
        <taxon>Dikarya</taxon>
        <taxon>Basidiomycota</taxon>
        <taxon>Agaricomycotina</taxon>
        <taxon>Agaricomycetes</taxon>
        <taxon>Agaricomycetidae</taxon>
        <taxon>Agaricales</taxon>
        <taxon>Agaricineae</taxon>
        <taxon>Strophariaceae</taxon>
        <taxon>Agrocybe</taxon>
    </lineage>
</organism>
<name>A0A8H4QYG2_9AGAR</name>
<feature type="transmembrane region" description="Helical" evidence="2">
    <location>
        <begin position="442"/>
        <end position="462"/>
    </location>
</feature>
<dbReference type="AlphaFoldDB" id="A0A8H4QYG2"/>
<feature type="compositionally biased region" description="Low complexity" evidence="1">
    <location>
        <begin position="415"/>
        <end position="424"/>
    </location>
</feature>
<dbReference type="InterPro" id="IPR011050">
    <property type="entry name" value="Pectin_lyase_fold/virulence"/>
</dbReference>
<keyword evidence="4" id="KW-1185">Reference proteome</keyword>
<accession>A0A8H4QYG2</accession>
<dbReference type="SUPFAM" id="SSF51126">
    <property type="entry name" value="Pectin lyase-like"/>
    <property type="match status" value="1"/>
</dbReference>